<dbReference type="SMR" id="A0A1U8JDL1"/>
<dbReference type="GO" id="GO:0005737">
    <property type="term" value="C:cytoplasm"/>
    <property type="evidence" value="ECO:0000318"/>
    <property type="project" value="GO_Central"/>
</dbReference>
<accession>A0A1U8JDL1</accession>
<keyword evidence="1" id="KW-0677">Repeat</keyword>
<dbReference type="STRING" id="3635.A0A1U8JDL1"/>
<organism evidence="5 6">
    <name type="scientific">Gossypium hirsutum</name>
    <name type="common">Upland cotton</name>
    <name type="synonym">Gossypium mexicanum</name>
    <dbReference type="NCBI Taxonomy" id="3635"/>
    <lineage>
        <taxon>Eukaryota</taxon>
        <taxon>Viridiplantae</taxon>
        <taxon>Streptophyta</taxon>
        <taxon>Embryophyta</taxon>
        <taxon>Tracheophyta</taxon>
        <taxon>Spermatophyta</taxon>
        <taxon>Magnoliopsida</taxon>
        <taxon>eudicotyledons</taxon>
        <taxon>Gunneridae</taxon>
        <taxon>Pentapetalae</taxon>
        <taxon>rosids</taxon>
        <taxon>malvids</taxon>
        <taxon>Malvales</taxon>
        <taxon>Malvaceae</taxon>
        <taxon>Malvoideae</taxon>
        <taxon>Gossypium</taxon>
    </lineage>
</organism>
<gene>
    <name evidence="6" type="primary">LOC107904808</name>
</gene>
<evidence type="ECO:0000256" key="1">
    <source>
        <dbReference type="ARBA" id="ARBA00022737"/>
    </source>
</evidence>
<reference evidence="6" key="2">
    <citation type="submission" date="2025-08" db="UniProtKB">
        <authorList>
            <consortium name="RefSeq"/>
        </authorList>
    </citation>
    <scope>IDENTIFICATION</scope>
</reference>
<dbReference type="PANTHER" id="PTHR23315">
    <property type="entry name" value="U BOX DOMAIN-CONTAINING"/>
    <property type="match status" value="1"/>
</dbReference>
<evidence type="ECO:0000256" key="3">
    <source>
        <dbReference type="PROSITE-ProRule" id="PRU00259"/>
    </source>
</evidence>
<protein>
    <submittedName>
        <fullName evidence="6">U-box domain-containing protein 11</fullName>
    </submittedName>
</protein>
<keyword evidence="2" id="KW-0833">Ubl conjugation pathway</keyword>
<dbReference type="PROSITE" id="PS50176">
    <property type="entry name" value="ARM_REPEAT"/>
    <property type="match status" value="1"/>
</dbReference>
<sequence>MVRSKESQKVCFGFLKSQLAPLDFETFSYFTVSYTNTKPNQKLETMEVKRRTARNLVSKLSSVSEQTRTDALCELRLISKHDPDSRPLIADAGAVPYLSETLYGSSPTIQENASATLLNISISSRASLMSTRGFLDALSHALSHSPSPTEVQSCAATLHSLLIAEDTYRPIIGSKRDILYTLLSIITDNNAPPRSIKDALKALFGVALFPLNRASLVGLGAVPALVSLIVRDARTGIVEDATAVLAQIAGCEESEEAMRKAGGVRVLGDLLDEGTGASERIRENAVAALLNLARCGGEKGRKQVKEMGAKVIEGITDLTKNGSAKGKTKAAELLKIVVDGYGNQSEVRDFRFNTSSDFMNHSI</sequence>
<dbReference type="PANTHER" id="PTHR23315:SF238">
    <property type="entry name" value="ARM REPEAT SUPERFAMILY PROTEIN"/>
    <property type="match status" value="1"/>
</dbReference>
<proteinExistence type="predicted"/>
<dbReference type="Pfam" id="PF25598">
    <property type="entry name" value="ARM_PUB"/>
    <property type="match status" value="1"/>
</dbReference>
<dbReference type="InterPro" id="IPR016024">
    <property type="entry name" value="ARM-type_fold"/>
</dbReference>
<dbReference type="SMART" id="SM00185">
    <property type="entry name" value="ARM"/>
    <property type="match status" value="3"/>
</dbReference>
<evidence type="ECO:0000256" key="2">
    <source>
        <dbReference type="ARBA" id="ARBA00022786"/>
    </source>
</evidence>
<dbReference type="GeneID" id="107904808"/>
<evidence type="ECO:0000313" key="5">
    <source>
        <dbReference type="Proteomes" id="UP000818029"/>
    </source>
</evidence>
<dbReference type="RefSeq" id="XP_016686788.2">
    <property type="nucleotide sequence ID" value="XM_016831299.2"/>
</dbReference>
<dbReference type="InterPro" id="IPR011989">
    <property type="entry name" value="ARM-like"/>
</dbReference>
<dbReference type="Proteomes" id="UP000818029">
    <property type="component" value="Chromosome A05"/>
</dbReference>
<dbReference type="InterPro" id="IPR000225">
    <property type="entry name" value="Armadillo"/>
</dbReference>
<name>A0A1U8JDL1_GOSHI</name>
<dbReference type="SUPFAM" id="SSF48371">
    <property type="entry name" value="ARM repeat"/>
    <property type="match status" value="1"/>
</dbReference>
<keyword evidence="5" id="KW-1185">Reference proteome</keyword>
<dbReference type="AlphaFoldDB" id="A0A1U8JDL1"/>
<reference evidence="5" key="1">
    <citation type="journal article" date="2020" name="Nat. Genet.">
        <title>Genomic diversifications of five Gossypium allopolyploid species and their impact on cotton improvement.</title>
        <authorList>
            <person name="Chen Z.J."/>
            <person name="Sreedasyam A."/>
            <person name="Ando A."/>
            <person name="Song Q."/>
            <person name="De Santiago L.M."/>
            <person name="Hulse-Kemp A.M."/>
            <person name="Ding M."/>
            <person name="Ye W."/>
            <person name="Kirkbride R.C."/>
            <person name="Jenkins J."/>
            <person name="Plott C."/>
            <person name="Lovell J."/>
            <person name="Lin Y.M."/>
            <person name="Vaughn R."/>
            <person name="Liu B."/>
            <person name="Simpson S."/>
            <person name="Scheffler B.E."/>
            <person name="Wen L."/>
            <person name="Saski C.A."/>
            <person name="Grover C.E."/>
            <person name="Hu G."/>
            <person name="Conover J.L."/>
            <person name="Carlson J.W."/>
            <person name="Shu S."/>
            <person name="Boston L.B."/>
            <person name="Williams M."/>
            <person name="Peterson D.G."/>
            <person name="McGee K."/>
            <person name="Jones D.C."/>
            <person name="Wendel J.F."/>
            <person name="Stelly D.M."/>
            <person name="Grimwood J."/>
            <person name="Schmutz J."/>
        </authorList>
    </citation>
    <scope>NUCLEOTIDE SEQUENCE [LARGE SCALE GENOMIC DNA]</scope>
    <source>
        <strain evidence="5">cv. TM-1</strain>
    </source>
</reference>
<evidence type="ECO:0000313" key="6">
    <source>
        <dbReference type="RefSeq" id="XP_016686788.2"/>
    </source>
</evidence>
<evidence type="ECO:0000259" key="4">
    <source>
        <dbReference type="Pfam" id="PF25598"/>
    </source>
</evidence>
<dbReference type="InterPro" id="IPR058678">
    <property type="entry name" value="ARM_PUB"/>
</dbReference>
<dbReference type="PaxDb" id="3635-A0A1U8JDL1"/>
<feature type="repeat" description="ARM" evidence="3">
    <location>
        <begin position="220"/>
        <end position="263"/>
    </location>
</feature>
<dbReference type="KEGG" id="ghi:107904808"/>
<dbReference type="GO" id="GO:0005634">
    <property type="term" value="C:nucleus"/>
    <property type="evidence" value="ECO:0000318"/>
    <property type="project" value="GO_Central"/>
</dbReference>
<feature type="domain" description="U-box" evidence="4">
    <location>
        <begin position="56"/>
        <end position="346"/>
    </location>
</feature>
<dbReference type="Gene3D" id="1.25.10.10">
    <property type="entry name" value="Leucine-rich Repeat Variant"/>
    <property type="match status" value="1"/>
</dbReference>